<comment type="caution">
    <text evidence="1">The sequence shown here is derived from an EMBL/GenBank/DDBJ whole genome shotgun (WGS) entry which is preliminary data.</text>
</comment>
<protein>
    <submittedName>
        <fullName evidence="1">Uncharacterized protein</fullName>
    </submittedName>
</protein>
<gene>
    <name evidence="1" type="ORF">DSO57_1009570</name>
</gene>
<sequence>MESKKIPQTDCRPDGDCIPCVKDSEGAKDICNDGAEYYQLLKCPALFDETGNVTKPGSETYVRCTDNSYQKIYFSRFLIFNLVIAVLASFLVIWRKRKIKMDQHRNMLRQLESS</sequence>
<evidence type="ECO:0000313" key="1">
    <source>
        <dbReference type="EMBL" id="KAJ9054913.1"/>
    </source>
</evidence>
<name>A0ACC2RXZ6_9FUNG</name>
<dbReference type="EMBL" id="QTSX02006420">
    <property type="protein sequence ID" value="KAJ9054913.1"/>
    <property type="molecule type" value="Genomic_DNA"/>
</dbReference>
<dbReference type="Proteomes" id="UP001165960">
    <property type="component" value="Unassembled WGS sequence"/>
</dbReference>
<evidence type="ECO:0000313" key="2">
    <source>
        <dbReference type="Proteomes" id="UP001165960"/>
    </source>
</evidence>
<keyword evidence="2" id="KW-1185">Reference proteome</keyword>
<reference evidence="1" key="1">
    <citation type="submission" date="2022-04" db="EMBL/GenBank/DDBJ databases">
        <title>Genome of the entomopathogenic fungus Entomophthora muscae.</title>
        <authorList>
            <person name="Elya C."/>
            <person name="Lovett B.R."/>
            <person name="Lee E."/>
            <person name="Macias A.M."/>
            <person name="Hajek A.E."/>
            <person name="De Bivort B.L."/>
            <person name="Kasson M.T."/>
            <person name="De Fine Licht H.H."/>
            <person name="Stajich J.E."/>
        </authorList>
    </citation>
    <scope>NUCLEOTIDE SEQUENCE</scope>
    <source>
        <strain evidence="1">Berkeley</strain>
    </source>
</reference>
<organism evidence="1 2">
    <name type="scientific">Entomophthora muscae</name>
    <dbReference type="NCBI Taxonomy" id="34485"/>
    <lineage>
        <taxon>Eukaryota</taxon>
        <taxon>Fungi</taxon>
        <taxon>Fungi incertae sedis</taxon>
        <taxon>Zoopagomycota</taxon>
        <taxon>Entomophthoromycotina</taxon>
        <taxon>Entomophthoromycetes</taxon>
        <taxon>Entomophthorales</taxon>
        <taxon>Entomophthoraceae</taxon>
        <taxon>Entomophthora</taxon>
    </lineage>
</organism>
<accession>A0ACC2RXZ6</accession>
<proteinExistence type="predicted"/>